<dbReference type="GO" id="GO:0003700">
    <property type="term" value="F:DNA-binding transcription factor activity"/>
    <property type="evidence" value="ECO:0007669"/>
    <property type="project" value="InterPro"/>
</dbReference>
<dbReference type="InterPro" id="IPR023187">
    <property type="entry name" value="Tscrpt_reg_MarR-type_CS"/>
</dbReference>
<evidence type="ECO:0000259" key="5">
    <source>
        <dbReference type="PROSITE" id="PS50995"/>
    </source>
</evidence>
<dbReference type="Gene3D" id="1.10.10.10">
    <property type="entry name" value="Winged helix-like DNA-binding domain superfamily/Winged helix DNA-binding domain"/>
    <property type="match status" value="1"/>
</dbReference>
<dbReference type="GO" id="GO:0003677">
    <property type="term" value="F:DNA binding"/>
    <property type="evidence" value="ECO:0007669"/>
    <property type="project" value="UniProtKB-KW"/>
</dbReference>
<dbReference type="RefSeq" id="WP_069308010.1">
    <property type="nucleotide sequence ID" value="NZ_MCRJ01000120.1"/>
</dbReference>
<dbReference type="PROSITE" id="PS50995">
    <property type="entry name" value="HTH_MARR_2"/>
    <property type="match status" value="1"/>
</dbReference>
<dbReference type="Proteomes" id="UP000094622">
    <property type="component" value="Unassembled WGS sequence"/>
</dbReference>
<evidence type="ECO:0000313" key="7">
    <source>
        <dbReference type="Proteomes" id="UP000094622"/>
    </source>
</evidence>
<dbReference type="InterPro" id="IPR036388">
    <property type="entry name" value="WH-like_DNA-bd_sf"/>
</dbReference>
<dbReference type="SUPFAM" id="SSF46785">
    <property type="entry name" value="Winged helix' DNA-binding domain"/>
    <property type="match status" value="1"/>
</dbReference>
<feature type="domain" description="HTH marR-type" evidence="5">
    <location>
        <begin position="6"/>
        <end position="138"/>
    </location>
</feature>
<dbReference type="PROSITE" id="PS01117">
    <property type="entry name" value="HTH_MARR_1"/>
    <property type="match status" value="1"/>
</dbReference>
<organism evidence="6 7">
    <name type="scientific">Methylobrevis pamukkalensis</name>
    <dbReference type="NCBI Taxonomy" id="1439726"/>
    <lineage>
        <taxon>Bacteria</taxon>
        <taxon>Pseudomonadati</taxon>
        <taxon>Pseudomonadota</taxon>
        <taxon>Alphaproteobacteria</taxon>
        <taxon>Hyphomicrobiales</taxon>
        <taxon>Pleomorphomonadaceae</taxon>
        <taxon>Methylobrevis</taxon>
    </lineage>
</organism>
<evidence type="ECO:0000256" key="3">
    <source>
        <dbReference type="ARBA" id="ARBA00023163"/>
    </source>
</evidence>
<dbReference type="InterPro" id="IPR039422">
    <property type="entry name" value="MarR/SlyA-like"/>
</dbReference>
<dbReference type="AlphaFoldDB" id="A0A1E3GY43"/>
<dbReference type="PRINTS" id="PR00598">
    <property type="entry name" value="HTHMARR"/>
</dbReference>
<gene>
    <name evidence="6" type="primary">slyA_2</name>
    <name evidence="6" type="ORF">A6302_03745</name>
</gene>
<dbReference type="InterPro" id="IPR036390">
    <property type="entry name" value="WH_DNA-bd_sf"/>
</dbReference>
<reference evidence="6 7" key="1">
    <citation type="submission" date="2016-07" db="EMBL/GenBank/DDBJ databases">
        <title>Draft Genome Sequence of Methylobrevis pamukkalensis PK2.</title>
        <authorList>
            <person name="Vasilenko O.V."/>
            <person name="Doronina N.V."/>
            <person name="Shmareva M.N."/>
            <person name="Tarlachkov S.V."/>
            <person name="Mustakhimov I."/>
            <person name="Trotsenko Y.A."/>
        </authorList>
    </citation>
    <scope>NUCLEOTIDE SEQUENCE [LARGE SCALE GENOMIC DNA]</scope>
    <source>
        <strain evidence="6 7">PK2</strain>
    </source>
</reference>
<dbReference type="InterPro" id="IPR000835">
    <property type="entry name" value="HTH_MarR-typ"/>
</dbReference>
<keyword evidence="7" id="KW-1185">Reference proteome</keyword>
<dbReference type="PANTHER" id="PTHR33164:SF64">
    <property type="entry name" value="TRANSCRIPTIONAL REGULATOR SLYA"/>
    <property type="match status" value="1"/>
</dbReference>
<keyword evidence="1" id="KW-0805">Transcription regulation</keyword>
<feature type="region of interest" description="Disordered" evidence="4">
    <location>
        <begin position="142"/>
        <end position="162"/>
    </location>
</feature>
<dbReference type="SMART" id="SM00347">
    <property type="entry name" value="HTH_MARR"/>
    <property type="match status" value="1"/>
</dbReference>
<dbReference type="EMBL" id="MCRJ01000120">
    <property type="protein sequence ID" value="ODN68963.1"/>
    <property type="molecule type" value="Genomic_DNA"/>
</dbReference>
<dbReference type="PANTHER" id="PTHR33164">
    <property type="entry name" value="TRANSCRIPTIONAL REGULATOR, MARR FAMILY"/>
    <property type="match status" value="1"/>
</dbReference>
<accession>A0A1E3GY43</accession>
<evidence type="ECO:0000313" key="6">
    <source>
        <dbReference type="EMBL" id="ODN68963.1"/>
    </source>
</evidence>
<sequence length="162" mass="17906">MTNDPTRTLGYLLHDTTRQMRRRLDRIAAQHGLTRAQWQLLAVLSRDDGSNQATIAERLDLEPISVCRLVDRMEAGGLVERRADPDDRRMRRIFMTDVARPAFAAIRHAADSVFEEAFAGFSAAERGTLMTLLERCNANLSEAPPTAGDTAEPSATIGRAVA</sequence>
<protein>
    <submittedName>
        <fullName evidence="6">Transcriptional regulator SlyA</fullName>
    </submittedName>
</protein>
<dbReference type="OrthoDB" id="7949807at2"/>
<evidence type="ECO:0000256" key="2">
    <source>
        <dbReference type="ARBA" id="ARBA00023125"/>
    </source>
</evidence>
<keyword evidence="3" id="KW-0804">Transcription</keyword>
<evidence type="ECO:0000256" key="1">
    <source>
        <dbReference type="ARBA" id="ARBA00023015"/>
    </source>
</evidence>
<name>A0A1E3GY43_9HYPH</name>
<evidence type="ECO:0000256" key="4">
    <source>
        <dbReference type="SAM" id="MobiDB-lite"/>
    </source>
</evidence>
<dbReference type="GO" id="GO:0006950">
    <property type="term" value="P:response to stress"/>
    <property type="evidence" value="ECO:0007669"/>
    <property type="project" value="TreeGrafter"/>
</dbReference>
<comment type="caution">
    <text evidence="6">The sequence shown here is derived from an EMBL/GenBank/DDBJ whole genome shotgun (WGS) entry which is preliminary data.</text>
</comment>
<proteinExistence type="predicted"/>
<keyword evidence="2" id="KW-0238">DNA-binding</keyword>
<dbReference type="Pfam" id="PF12802">
    <property type="entry name" value="MarR_2"/>
    <property type="match status" value="1"/>
</dbReference>